<comment type="caution">
    <text evidence="3">The sequence shown here is derived from an EMBL/GenBank/DDBJ whole genome shotgun (WGS) entry which is preliminary data.</text>
</comment>
<organism evidence="3 4">
    <name type="scientific">Streptodolium elevatio</name>
    <dbReference type="NCBI Taxonomy" id="3157996"/>
    <lineage>
        <taxon>Bacteria</taxon>
        <taxon>Bacillati</taxon>
        <taxon>Actinomycetota</taxon>
        <taxon>Actinomycetes</taxon>
        <taxon>Kitasatosporales</taxon>
        <taxon>Streptomycetaceae</taxon>
        <taxon>Streptodolium</taxon>
    </lineage>
</organism>
<dbReference type="EMBL" id="JBEZFP010000243">
    <property type="protein sequence ID" value="MEU8140121.1"/>
    <property type="molecule type" value="Genomic_DNA"/>
</dbReference>
<evidence type="ECO:0000256" key="1">
    <source>
        <dbReference type="SAM" id="MobiDB-lite"/>
    </source>
</evidence>
<gene>
    <name evidence="3" type="ORF">AB0C36_42380</name>
</gene>
<dbReference type="Pfam" id="PF00326">
    <property type="entry name" value="Peptidase_S9"/>
    <property type="match status" value="1"/>
</dbReference>
<dbReference type="Proteomes" id="UP001551482">
    <property type="component" value="Unassembled WGS sequence"/>
</dbReference>
<proteinExistence type="predicted"/>
<reference evidence="3 4" key="1">
    <citation type="submission" date="2024-06" db="EMBL/GenBank/DDBJ databases">
        <title>The Natural Products Discovery Center: Release of the First 8490 Sequenced Strains for Exploring Actinobacteria Biosynthetic Diversity.</title>
        <authorList>
            <person name="Kalkreuter E."/>
            <person name="Kautsar S.A."/>
            <person name="Yang D."/>
            <person name="Bader C.D."/>
            <person name="Teijaro C.N."/>
            <person name="Fluegel L."/>
            <person name="Davis C.M."/>
            <person name="Simpson J.R."/>
            <person name="Lauterbach L."/>
            <person name="Steele A.D."/>
            <person name="Gui C."/>
            <person name="Meng S."/>
            <person name="Li G."/>
            <person name="Viehrig K."/>
            <person name="Ye F."/>
            <person name="Su P."/>
            <person name="Kiefer A.F."/>
            <person name="Nichols A."/>
            <person name="Cepeda A.J."/>
            <person name="Yan W."/>
            <person name="Fan B."/>
            <person name="Jiang Y."/>
            <person name="Adhikari A."/>
            <person name="Zheng C.-J."/>
            <person name="Schuster L."/>
            <person name="Cowan T.M."/>
            <person name="Smanski M.J."/>
            <person name="Chevrette M.G."/>
            <person name="De Carvalho L.P.S."/>
            <person name="Shen B."/>
        </authorList>
    </citation>
    <scope>NUCLEOTIDE SEQUENCE [LARGE SCALE GENOMIC DNA]</scope>
    <source>
        <strain evidence="3 4">NPDC048946</strain>
    </source>
</reference>
<dbReference type="SUPFAM" id="SSF53474">
    <property type="entry name" value="alpha/beta-Hydrolases"/>
    <property type="match status" value="1"/>
</dbReference>
<evidence type="ECO:0000259" key="2">
    <source>
        <dbReference type="Pfam" id="PF00326"/>
    </source>
</evidence>
<name>A0ABV3DWM3_9ACTN</name>
<dbReference type="InterPro" id="IPR001375">
    <property type="entry name" value="Peptidase_S9_cat"/>
</dbReference>
<evidence type="ECO:0000313" key="4">
    <source>
        <dbReference type="Proteomes" id="UP001551482"/>
    </source>
</evidence>
<feature type="region of interest" description="Disordered" evidence="1">
    <location>
        <begin position="1"/>
        <end position="39"/>
    </location>
</feature>
<keyword evidence="4" id="KW-1185">Reference proteome</keyword>
<dbReference type="InterPro" id="IPR029058">
    <property type="entry name" value="AB_hydrolase_fold"/>
</dbReference>
<evidence type="ECO:0000313" key="3">
    <source>
        <dbReference type="EMBL" id="MEU8140121.1"/>
    </source>
</evidence>
<feature type="domain" description="Peptidase S9 prolyl oligopeptidase catalytic" evidence="2">
    <location>
        <begin position="494"/>
        <end position="686"/>
    </location>
</feature>
<dbReference type="Gene3D" id="2.130.10.120">
    <property type="entry name" value="Prolyl oligopeptidase, N-terminal domain"/>
    <property type="match status" value="1"/>
</dbReference>
<sequence length="826" mass="87772">MPTDEDGISRDPSATVVASDGQVFPDPYGPAADDDSRSAETAEAFADLLACAQLAAFRRRVTELNAEGRERPPVRAGGREFFTRRDAGSPYTRLLARDQAGERVLVEDLRPSLVYPDVYPDGWWPSPDGGLVAYVQDASATEDQAVLHIVPASTNEDGPASLFQVAGARRAGFAWVGADFVCSIEDPATLSQHLRLYRARGDGTYEPGPLPDPRTGLPRSRYELFGVPGSRTVVVSGSDHGLHQPNSVTTLNVDSGELRTVQPETDAFTRIQVDPNGRWGYLLEHSGDGPGRGALWRVRLDDDGPLTRDRWQQVVPEHDTAVLRQFCLLHRSAGREPVVALHERVHGVSRLAMVDVSDGRRWPVPLAGTAVEGGDGVHGVFSALTAARDRTGTPLLYVEHHSTANPPRVWAVAAVPGTAPVLVRGRSDAELAAAGFPQVTARLHHFAAHDARRTPTWGISFTARDPTGPRPVVLEVYNGFFLAGENLQSYSAASAALLDAGVTIFAPFPRDGSEGRQDQRAGATVNRGNAAAAVTAAGHYARQHLAGDHPMVLTAGSQGPLIALMAVRADPELFDAAIMSRGASDLLSGSAAESTAEYFGGGSPEEVAAAYRDSAGYHEQPGTPFPLTVFVADDRDPRVPARGPRKAHAAMNDTTSDGEIHLATASVGHFTGPDQQAERAALTAYLAQAPNQRFARPENAAPPAVVERRMAEVGRGHPQGDAPRPEHLASETVTGPVARPGTAAGGPGARYRNDPVTVPATRPAPQPEPPAESTAVTPPHTGPPDRPSLFNRSRQHPAHKAPAAAERPRPGPHVTPGRGIGLEQNL</sequence>
<protein>
    <submittedName>
        <fullName evidence="3">Prolyl oligopeptidase family serine peptidase</fullName>
    </submittedName>
</protein>
<dbReference type="Gene3D" id="3.40.50.1820">
    <property type="entry name" value="alpha/beta hydrolase"/>
    <property type="match status" value="1"/>
</dbReference>
<dbReference type="RefSeq" id="WP_358364946.1">
    <property type="nucleotide sequence ID" value="NZ_JBEZFP010000243.1"/>
</dbReference>
<dbReference type="SUPFAM" id="SSF50993">
    <property type="entry name" value="Peptidase/esterase 'gauge' domain"/>
    <property type="match status" value="1"/>
</dbReference>
<accession>A0ABV3DWM3</accession>
<feature type="region of interest" description="Disordered" evidence="1">
    <location>
        <begin position="713"/>
        <end position="826"/>
    </location>
</feature>